<proteinExistence type="predicted"/>
<dbReference type="Proteomes" id="UP000266305">
    <property type="component" value="Unassembled WGS sequence"/>
</dbReference>
<comment type="caution">
    <text evidence="2">The sequence shown here is derived from an EMBL/GenBank/DDBJ whole genome shotgun (WGS) entry which is preliminary data.</text>
</comment>
<gene>
    <name evidence="2" type="ORF">D1114_14195</name>
</gene>
<reference evidence="2 3" key="1">
    <citation type="submission" date="2018-08" db="EMBL/GenBank/DDBJ databases">
        <title>Draft genome sequence of Rhodobacter sphaeroides FY.</title>
        <authorList>
            <person name="Rayyan A."/>
            <person name="Meyer T.E."/>
            <person name="Kyndt J.A."/>
        </authorList>
    </citation>
    <scope>NUCLEOTIDE SEQUENCE [LARGE SCALE GENOMIC DNA]</scope>
    <source>
        <strain evidence="2 3">FY</strain>
    </source>
</reference>
<feature type="compositionally biased region" description="Basic residues" evidence="1">
    <location>
        <begin position="10"/>
        <end position="21"/>
    </location>
</feature>
<name>A0AAX1UJY0_CERSP</name>
<organism evidence="2 3">
    <name type="scientific">Cereibacter sphaeroides</name>
    <name type="common">Rhodobacter sphaeroides</name>
    <dbReference type="NCBI Taxonomy" id="1063"/>
    <lineage>
        <taxon>Bacteria</taxon>
        <taxon>Pseudomonadati</taxon>
        <taxon>Pseudomonadota</taxon>
        <taxon>Alphaproteobacteria</taxon>
        <taxon>Rhodobacterales</taxon>
        <taxon>Paracoccaceae</taxon>
        <taxon>Cereibacter</taxon>
    </lineage>
</organism>
<evidence type="ECO:0000313" key="3">
    <source>
        <dbReference type="Proteomes" id="UP000266305"/>
    </source>
</evidence>
<evidence type="ECO:0000313" key="2">
    <source>
        <dbReference type="EMBL" id="RHZ93742.1"/>
    </source>
</evidence>
<accession>A0AAX1UJY0</accession>
<feature type="region of interest" description="Disordered" evidence="1">
    <location>
        <begin position="1"/>
        <end position="24"/>
    </location>
</feature>
<dbReference type="EMBL" id="QWGP01000016">
    <property type="protein sequence ID" value="RHZ93742.1"/>
    <property type="molecule type" value="Genomic_DNA"/>
</dbReference>
<protein>
    <submittedName>
        <fullName evidence="2">Uncharacterized protein</fullName>
    </submittedName>
</protein>
<evidence type="ECO:0000256" key="1">
    <source>
        <dbReference type="SAM" id="MobiDB-lite"/>
    </source>
</evidence>
<dbReference type="AlphaFoldDB" id="A0AAX1UJY0"/>
<sequence>MILSPPVGPRKPKTRPRRWRGNRMGGRRLLMVESFLSGDDHEDPTSKRIQIAASEVSERLWKRSPGSDLPYSTAGRMARRVFRWQGRGLSRSMPPRGATDQGA</sequence>